<gene>
    <name evidence="1" type="primary">btaA</name>
    <name evidence="1" type="ORF">GCM10011282_14390</name>
</gene>
<comment type="caution">
    <text evidence="1">The sequence shown here is derived from an EMBL/GenBank/DDBJ whole genome shotgun (WGS) entry which is preliminary data.</text>
</comment>
<dbReference type="Proteomes" id="UP000620127">
    <property type="component" value="Unassembled WGS sequence"/>
</dbReference>
<dbReference type="Pfam" id="PF11899">
    <property type="entry name" value="DUF3419"/>
    <property type="match status" value="1"/>
</dbReference>
<dbReference type="EMBL" id="BMYT01000002">
    <property type="protein sequence ID" value="GGX09281.1"/>
    <property type="molecule type" value="Genomic_DNA"/>
</dbReference>
<keyword evidence="2" id="KW-1185">Reference proteome</keyword>
<dbReference type="SUPFAM" id="SSF53335">
    <property type="entry name" value="S-adenosyl-L-methionine-dependent methyltransferases"/>
    <property type="match status" value="1"/>
</dbReference>
<sequence length="413" mass="48197">MNTKAYFQNKTLSSVFKNWVLDFFATKQFFSEAKPQNKLIQSQTWADSHIDLEALALKPAANIVTIAAGACHALAYLSTKPAAVHCVDNNPAQLALLEIKAKALMHLPDYDAVLKFLALPKQSDNLKRYQRHLRANLSDQASRYWQQRNLLGRPRYYAFSQNLQEHGYYNLSLRCLRFLLKQLGARFDKLQQAQNLEQQNRIFEQDILPALQNPYFLFLMRRRFVLHRLGFKQNQISRVKNANQDEVSQILIQRLRRLFCDFALHDNHFAQQVLGQTYQITQQQSLPLYLQKAVFPQLRQYAHRVHPQQSRLIDFLQQQHAESIDAFVLQDHLDYLHPNDINTLWQEINRCAAPGAKVLIRSLGTQLPLPQRVFQSTESHWQTNPLRNQELQSKDRCALYGSLFVFEKINKSN</sequence>
<dbReference type="GO" id="GO:0016740">
    <property type="term" value="F:transferase activity"/>
    <property type="evidence" value="ECO:0007669"/>
    <property type="project" value="UniProtKB-KW"/>
</dbReference>
<evidence type="ECO:0000313" key="2">
    <source>
        <dbReference type="Proteomes" id="UP000620127"/>
    </source>
</evidence>
<dbReference type="RefSeq" id="WP_189345372.1">
    <property type="nucleotide sequence ID" value="NZ_BMYT01000002.1"/>
</dbReference>
<evidence type="ECO:0000313" key="1">
    <source>
        <dbReference type="EMBL" id="GGX09281.1"/>
    </source>
</evidence>
<organism evidence="1 2">
    <name type="scientific">Undibacterium macrobrachii</name>
    <dbReference type="NCBI Taxonomy" id="1119058"/>
    <lineage>
        <taxon>Bacteria</taxon>
        <taxon>Pseudomonadati</taxon>
        <taxon>Pseudomonadota</taxon>
        <taxon>Betaproteobacteria</taxon>
        <taxon>Burkholderiales</taxon>
        <taxon>Oxalobacteraceae</taxon>
        <taxon>Undibacterium</taxon>
    </lineage>
</organism>
<dbReference type="InterPro" id="IPR029063">
    <property type="entry name" value="SAM-dependent_MTases_sf"/>
</dbReference>
<keyword evidence="1" id="KW-0808">Transferase</keyword>
<proteinExistence type="predicted"/>
<dbReference type="InterPro" id="IPR021829">
    <property type="entry name" value="DUF3419"/>
</dbReference>
<dbReference type="PANTHER" id="PTHR47473">
    <property type="entry name" value="BTA1P"/>
    <property type="match status" value="1"/>
</dbReference>
<accession>A0ABQ2XBJ2</accession>
<protein>
    <submittedName>
        <fullName evidence="1">S-adenosylmethionine--diacylglycerol 3-amino-3-carboxypropyl transferase</fullName>
    </submittedName>
</protein>
<name>A0ABQ2XBJ2_9BURK</name>
<reference evidence="2" key="1">
    <citation type="journal article" date="2019" name="Int. J. Syst. Evol. Microbiol.">
        <title>The Global Catalogue of Microorganisms (GCM) 10K type strain sequencing project: providing services to taxonomists for standard genome sequencing and annotation.</title>
        <authorList>
            <consortium name="The Broad Institute Genomics Platform"/>
            <consortium name="The Broad Institute Genome Sequencing Center for Infectious Disease"/>
            <person name="Wu L."/>
            <person name="Ma J."/>
        </authorList>
    </citation>
    <scope>NUCLEOTIDE SEQUENCE [LARGE SCALE GENOMIC DNA]</scope>
    <source>
        <strain evidence="2">KCTC 23916</strain>
    </source>
</reference>
<dbReference type="PANTHER" id="PTHR47473:SF1">
    <property type="entry name" value="METHYLTRANSFERASE DOMAIN-CONTAINING PROTEIN"/>
    <property type="match status" value="1"/>
</dbReference>